<dbReference type="PANTHER" id="PTHR30146">
    <property type="entry name" value="LACI-RELATED TRANSCRIPTIONAL REPRESSOR"/>
    <property type="match status" value="1"/>
</dbReference>
<evidence type="ECO:0000313" key="6">
    <source>
        <dbReference type="Proteomes" id="UP000274772"/>
    </source>
</evidence>
<keyword evidence="3" id="KW-0804">Transcription</keyword>
<dbReference type="PANTHER" id="PTHR30146:SF109">
    <property type="entry name" value="HTH-TYPE TRANSCRIPTIONAL REGULATOR GALS"/>
    <property type="match status" value="1"/>
</dbReference>
<dbReference type="CDD" id="cd06294">
    <property type="entry name" value="PBP1_MalR-like"/>
    <property type="match status" value="1"/>
</dbReference>
<organism evidence="5 6">
    <name type="scientific">Staphylococcus caprae</name>
    <dbReference type="NCBI Taxonomy" id="29380"/>
    <lineage>
        <taxon>Bacteria</taxon>
        <taxon>Bacillati</taxon>
        <taxon>Bacillota</taxon>
        <taxon>Bacilli</taxon>
        <taxon>Bacillales</taxon>
        <taxon>Staphylococcaceae</taxon>
        <taxon>Staphylococcus</taxon>
    </lineage>
</organism>
<evidence type="ECO:0000256" key="1">
    <source>
        <dbReference type="ARBA" id="ARBA00023015"/>
    </source>
</evidence>
<dbReference type="EMBL" id="AP018586">
    <property type="protein sequence ID" value="BBD92446.1"/>
    <property type="molecule type" value="Genomic_DNA"/>
</dbReference>
<evidence type="ECO:0000259" key="4">
    <source>
        <dbReference type="Pfam" id="PF13377"/>
    </source>
</evidence>
<keyword evidence="1" id="KW-0805">Transcription regulation</keyword>
<protein>
    <submittedName>
        <fullName evidence="5">HTH-type transcriptional regulator MalR</fullName>
    </submittedName>
</protein>
<evidence type="ECO:0000256" key="3">
    <source>
        <dbReference type="ARBA" id="ARBA00023163"/>
    </source>
</evidence>
<keyword evidence="6" id="KW-1185">Reference proteome</keyword>
<sequence>MSDLGYIPNLTARSLITKKTKTIGIILKSASKDVRQNPFYSDVLHGITQRCNEEGYAIKSTISTSEESLFQEVQGMIHTHAVDGFILLFSKSNNVIKQLLIDEDVPFVVIGKPLDEKDQFIIHIDNDNEKAGHDLCSYLYHKGHRHIIFINESGQYAVTDDRSTGFRDEARQRGITHEILETENNRDSIQTLLQTYFMNEELSVRPTAIISSDGVIHHTVLSVLYNLNIQIPADVCTATFNDSLLTEMGSPPQTTVNIHPVELGNKSGEKIIQLLNQREVSKDNLWIPTTIIERESTNNMKE</sequence>
<dbReference type="Gene3D" id="3.40.50.2300">
    <property type="match status" value="2"/>
</dbReference>
<feature type="domain" description="Transcriptional regulator LacI/GalR-like sensor" evidence="4">
    <location>
        <begin position="138"/>
        <end position="297"/>
    </location>
</feature>
<dbReference type="InterPro" id="IPR046335">
    <property type="entry name" value="LacI/GalR-like_sensor"/>
</dbReference>
<accession>A0ABN5W3J3</accession>
<dbReference type="SUPFAM" id="SSF53822">
    <property type="entry name" value="Periplasmic binding protein-like I"/>
    <property type="match status" value="1"/>
</dbReference>
<gene>
    <name evidence="5" type="ORF">JMUB590_1388</name>
</gene>
<name>A0ABN5W3J3_9STAP</name>
<evidence type="ECO:0000313" key="5">
    <source>
        <dbReference type="EMBL" id="BBD92446.1"/>
    </source>
</evidence>
<dbReference type="InterPro" id="IPR028082">
    <property type="entry name" value="Peripla_BP_I"/>
</dbReference>
<reference evidence="5 6" key="1">
    <citation type="submission" date="2018-05" db="EMBL/GenBank/DDBJ databases">
        <title>Complete genome sequencing of three human clinical isolates of Staphylococcus caprae reveals virulence factors similar to those of S. epidermidis and S. capitis.</title>
        <authorList>
            <person name="Watanabe S."/>
            <person name="Cui L."/>
        </authorList>
    </citation>
    <scope>NUCLEOTIDE SEQUENCE [LARGE SCALE GENOMIC DNA]</scope>
    <source>
        <strain evidence="5 6">JMUB590</strain>
    </source>
</reference>
<keyword evidence="2" id="KW-0238">DNA-binding</keyword>
<evidence type="ECO:0000256" key="2">
    <source>
        <dbReference type="ARBA" id="ARBA00023125"/>
    </source>
</evidence>
<dbReference type="Proteomes" id="UP000274772">
    <property type="component" value="Chromosome"/>
</dbReference>
<dbReference type="Pfam" id="PF13377">
    <property type="entry name" value="Peripla_BP_3"/>
    <property type="match status" value="1"/>
</dbReference>
<proteinExistence type="predicted"/>